<evidence type="ECO:0000313" key="2">
    <source>
        <dbReference type="Proteomes" id="UP000242610"/>
    </source>
</evidence>
<gene>
    <name evidence="1" type="ORF">GA0061077_0784</name>
</gene>
<dbReference type="AlphaFoldDB" id="A0A1C4H435"/>
<reference evidence="2" key="1">
    <citation type="submission" date="2016-08" db="EMBL/GenBank/DDBJ databases">
        <authorList>
            <person name="Varghese N."/>
            <person name="Submissions Spin"/>
        </authorList>
    </citation>
    <scope>NUCLEOTIDE SEQUENCE [LARGE SCALE GENOMIC DNA]</scope>
    <source>
        <strain evidence="2">R-52791</strain>
    </source>
</reference>
<protein>
    <submittedName>
        <fullName evidence="1">Uncharacterized protein</fullName>
    </submittedName>
</protein>
<keyword evidence="2" id="KW-1185">Reference proteome</keyword>
<organism evidence="1 2">
    <name type="scientific">Bifidobacterium commune</name>
    <dbReference type="NCBI Taxonomy" id="1505727"/>
    <lineage>
        <taxon>Bacteria</taxon>
        <taxon>Bacillati</taxon>
        <taxon>Actinomycetota</taxon>
        <taxon>Actinomycetes</taxon>
        <taxon>Bifidobacteriales</taxon>
        <taxon>Bifidobacteriaceae</taxon>
        <taxon>Bifidobacterium</taxon>
    </lineage>
</organism>
<accession>A0A1C4H435</accession>
<proteinExistence type="predicted"/>
<dbReference type="Proteomes" id="UP000242610">
    <property type="component" value="Unassembled WGS sequence"/>
</dbReference>
<dbReference type="EMBL" id="FMBL01000002">
    <property type="protein sequence ID" value="SCC79696.1"/>
    <property type="molecule type" value="Genomic_DNA"/>
</dbReference>
<dbReference type="RefSeq" id="WP_143249601.1">
    <property type="nucleotide sequence ID" value="NZ_FMBL01000002.1"/>
</dbReference>
<name>A0A1C4H435_9BIFI</name>
<evidence type="ECO:0000313" key="1">
    <source>
        <dbReference type="EMBL" id="SCC79696.1"/>
    </source>
</evidence>
<sequence>MPTNVPTNTGTPQGDIPSRAYCMASSAKTALRPTPAKKYIQHDLPYRSADDRAAGNAKPAKSPVFFTTFRHDNSARLNQKNRCEHCPANNDNGQSMLLRTTFPCKIINVFLLSESQRPAAVGLVAAYLDSASRMCLVT</sequence>